<dbReference type="InterPro" id="IPR050964">
    <property type="entry name" value="Striated_Muscle_Regulatory"/>
</dbReference>
<name>A0AAV2TZY3_CALDB</name>
<dbReference type="Gene3D" id="2.60.40.10">
    <property type="entry name" value="Immunoglobulins"/>
    <property type="match status" value="5"/>
</dbReference>
<feature type="region of interest" description="Disordered" evidence="2">
    <location>
        <begin position="1233"/>
        <end position="1344"/>
    </location>
</feature>
<feature type="region of interest" description="Disordered" evidence="2">
    <location>
        <begin position="1449"/>
        <end position="1482"/>
    </location>
</feature>
<evidence type="ECO:0000256" key="3">
    <source>
        <dbReference type="SAM" id="Phobius"/>
    </source>
</evidence>
<keyword evidence="1" id="KW-0677">Repeat</keyword>
<feature type="region of interest" description="Disordered" evidence="2">
    <location>
        <begin position="1548"/>
        <end position="1576"/>
    </location>
</feature>
<keyword evidence="3" id="KW-1133">Transmembrane helix</keyword>
<feature type="region of interest" description="Disordered" evidence="2">
    <location>
        <begin position="245"/>
        <end position="266"/>
    </location>
</feature>
<feature type="compositionally biased region" description="Polar residues" evidence="2">
    <location>
        <begin position="1331"/>
        <end position="1344"/>
    </location>
</feature>
<feature type="domain" description="Fibronectin type-III" evidence="4">
    <location>
        <begin position="265"/>
        <end position="359"/>
    </location>
</feature>
<feature type="compositionally biased region" description="Gly residues" evidence="2">
    <location>
        <begin position="1159"/>
        <end position="1173"/>
    </location>
</feature>
<gene>
    <name evidence="5" type="ORF">CDAUBV1_LOCUS17363</name>
</gene>
<organism evidence="5 6">
    <name type="scientific">Calicophoron daubneyi</name>
    <name type="common">Rumen fluke</name>
    <name type="synonym">Paramphistomum daubneyi</name>
    <dbReference type="NCBI Taxonomy" id="300641"/>
    <lineage>
        <taxon>Eukaryota</taxon>
        <taxon>Metazoa</taxon>
        <taxon>Spiralia</taxon>
        <taxon>Lophotrochozoa</taxon>
        <taxon>Platyhelminthes</taxon>
        <taxon>Trematoda</taxon>
        <taxon>Digenea</taxon>
        <taxon>Plagiorchiida</taxon>
        <taxon>Pronocephalata</taxon>
        <taxon>Paramphistomoidea</taxon>
        <taxon>Paramphistomidae</taxon>
        <taxon>Calicophoron</taxon>
    </lineage>
</organism>
<sequence>VLLHSYEEKLTSAEVVLLDRLDGDKICCQFVKMTCGCLYRLDGQGASLTRNNTTIGNSVQRFSGVEKRSNTSVVHFKQFISDSPPGTQAEGPPPPASEVWPDDEPRLVRPRRSATLLEESLMSVDDQLLPPRNLQIMPVRFGALNISWVPATANEHLVTHYQLVLINLSDRSPTAYTDKQCQHIRSQYTSTHSDEGPFVSGDGVINAPGQLTVNVTAPASHVILTDLPPDNFYRVLLFAMAGSRRSPPASMPSSPRVPALPPQTAPREVKITPRGTQGAKISWLVPDDLDCTGELIGYVITIKSLRLIEPLMIKVPGYTRSHMVEDLIPGTFYTVQVSATTRGGVGVPTRPVEFRTGGEVPTVDLGEDLDLPFAPDELVDLNGEGIHIQESSQIPPKLETHIPPTDNLPLYMVPAKASTVFKTDYLSHLLPSTLTGFVEHTGHIEPNLNDSSRLSSIVRAPPNEILCYFGHAKFHCERNSLQKSLESSKILCFINLLSGGTDAMFLAGYDQSRDPWLANKEPVYNLRANPTQNTILLRWSVALRRLDMENEREMLSNPLGGNRISMNSGPMPIRLSADKKGEDHTAYLPQGTKYVIRWGDMHPGPAEDSVTGDQTQYLIQDLKPGTIYYIRVIAVTRLGEGPAAYTVTMTRNQNEEPALSTSDGPLIPVNLFVQTVGATWASVGWELPQTPTAIISSEMMFQIKYYPIDAEAGNRKPPKSRTNLVNVTIPKESFQRDSQSRHFKAMLRGLTPATQYEFGVCLLQPRPKFDNFQAIVTGPTLPFDDFCSMVQGFETFGQIPKDYPKNIKIQISADSTSPELQRVDFGSGTQSTPPPTLATEISLQWESPSHPNGKILAYSIYLTRDNQKSVGEWTERTVPGTVSRIALCGLEWEQTYFLRIAARNRHGLSPLSPVVAFRTPSANGEGGGMFELSKAYHDARDIDEALETPSSGPERTDGDKGSGSVKDNLRWVITGSVLGGALVIMIVVVIVLCIRCQATRRSVGRVKRSSSKQPYIGAFQNCYQSTDPNHPGGFVGKPHGFNFTDVCLGGCSLTGSNVGGSNTGSLGFQTGEISVVQTHELGNPMSAPSHTSSCSCSDWRTRGEISCAPNNNQCPCSAHLDPCSHPMWVTGIGQSAIQPTSGGCADDRHSTPAGSDSETGGGSGGGGGRGIGLGRKFSARVGTRNLQSDAPLSCNHKESWCRVTNENLLPVLSNPQEMTLSFLAANAQVPSPFRPGHFPKSRVDDDFSPPTNLETGSKNPVLPNDYHQQLLRSRLEDRSPEFSFVQTRPVTGGGGGGSGLTGSDSLNGDDMTTWSPNSSSAGRGSTGVHPVSTSPLHSSTQLKKYVQQQLADRIDYGSKRRGSGPIQELVNGAQYQVTSPQKPPVDHPKILPTSKPFKSTEKNTPTSQNWSPVLNIKENRSVPPQSDRTVAFGPSSGIVRVNAMSSDYASQQSSLSNPSSNASSNVGMRFSPEGPTISTGNLGAALESGYNSVGLSFALDRVPTPEPTPRPVPISRLRQTATIPDQSHCDAYLSKGLSNGKSVISAILSRKNDKAAPTKTDEGSDRERTPDSADSVSEHELLASSLVQIHFSLLHCHFPCLSVWRGTTAETV</sequence>
<evidence type="ECO:0000313" key="5">
    <source>
        <dbReference type="EMBL" id="CAL5142084.1"/>
    </source>
</evidence>
<comment type="caution">
    <text evidence="5">The sequence shown here is derived from an EMBL/GenBank/DDBJ whole genome shotgun (WGS) entry which is preliminary data.</text>
</comment>
<dbReference type="PROSITE" id="PS50853">
    <property type="entry name" value="FN3"/>
    <property type="match status" value="3"/>
</dbReference>
<accession>A0AAV2TZY3</accession>
<dbReference type="SUPFAM" id="SSF49265">
    <property type="entry name" value="Fibronectin type III"/>
    <property type="match status" value="3"/>
</dbReference>
<dbReference type="SMART" id="SM00060">
    <property type="entry name" value="FN3"/>
    <property type="match status" value="5"/>
</dbReference>
<dbReference type="PANTHER" id="PTHR13817:SF166">
    <property type="entry name" value="NEURONAL IGCAM-RELATED"/>
    <property type="match status" value="1"/>
</dbReference>
<feature type="domain" description="Fibronectin type-III" evidence="4">
    <location>
        <begin position="569"/>
        <end position="654"/>
    </location>
</feature>
<feature type="region of interest" description="Disordered" evidence="2">
    <location>
        <begin position="1376"/>
        <end position="1433"/>
    </location>
</feature>
<feature type="compositionally biased region" description="Low complexity" evidence="2">
    <location>
        <begin position="245"/>
        <end position="257"/>
    </location>
</feature>
<dbReference type="InterPro" id="IPR036116">
    <property type="entry name" value="FN3_sf"/>
</dbReference>
<dbReference type="EMBL" id="CAXLJL010000945">
    <property type="protein sequence ID" value="CAL5142084.1"/>
    <property type="molecule type" value="Genomic_DNA"/>
</dbReference>
<keyword evidence="3" id="KW-0812">Transmembrane</keyword>
<protein>
    <recommendedName>
        <fullName evidence="4">Fibronectin type-III domain-containing protein</fullName>
    </recommendedName>
</protein>
<keyword evidence="3" id="KW-0472">Membrane</keyword>
<feature type="compositionally biased region" description="Polar residues" evidence="2">
    <location>
        <begin position="1312"/>
        <end position="1323"/>
    </location>
</feature>
<evidence type="ECO:0000256" key="1">
    <source>
        <dbReference type="ARBA" id="ARBA00022737"/>
    </source>
</evidence>
<dbReference type="CDD" id="cd00063">
    <property type="entry name" value="FN3"/>
    <property type="match status" value="4"/>
</dbReference>
<dbReference type="Pfam" id="PF00041">
    <property type="entry name" value="fn3"/>
    <property type="match status" value="3"/>
</dbReference>
<proteinExistence type="predicted"/>
<dbReference type="PANTHER" id="PTHR13817">
    <property type="entry name" value="TITIN"/>
    <property type="match status" value="1"/>
</dbReference>
<feature type="compositionally biased region" description="Gly residues" evidence="2">
    <location>
        <begin position="1291"/>
        <end position="1300"/>
    </location>
</feature>
<feature type="compositionally biased region" description="Low complexity" evidence="2">
    <location>
        <begin position="1301"/>
        <end position="1310"/>
    </location>
</feature>
<dbReference type="InterPro" id="IPR003961">
    <property type="entry name" value="FN3_dom"/>
</dbReference>
<dbReference type="InterPro" id="IPR013783">
    <property type="entry name" value="Ig-like_fold"/>
</dbReference>
<feature type="compositionally biased region" description="Polar residues" evidence="2">
    <location>
        <begin position="1249"/>
        <end position="1258"/>
    </location>
</feature>
<feature type="compositionally biased region" description="Polar residues" evidence="2">
    <location>
        <begin position="1402"/>
        <end position="1412"/>
    </location>
</feature>
<feature type="compositionally biased region" description="Low complexity" evidence="2">
    <location>
        <begin position="1449"/>
        <end position="1465"/>
    </location>
</feature>
<evidence type="ECO:0000313" key="6">
    <source>
        <dbReference type="Proteomes" id="UP001497525"/>
    </source>
</evidence>
<feature type="region of interest" description="Disordered" evidence="2">
    <location>
        <begin position="81"/>
        <end position="101"/>
    </location>
</feature>
<feature type="compositionally biased region" description="Basic and acidic residues" evidence="2">
    <location>
        <begin position="1550"/>
        <end position="1576"/>
    </location>
</feature>
<dbReference type="Proteomes" id="UP001497525">
    <property type="component" value="Unassembled WGS sequence"/>
</dbReference>
<feature type="non-terminal residue" evidence="5">
    <location>
        <position position="1"/>
    </location>
</feature>
<reference evidence="5" key="1">
    <citation type="submission" date="2024-06" db="EMBL/GenBank/DDBJ databases">
        <authorList>
            <person name="Liu X."/>
            <person name="Lenzi L."/>
            <person name="Haldenby T S."/>
            <person name="Uol C."/>
        </authorList>
    </citation>
    <scope>NUCLEOTIDE SEQUENCE</scope>
</reference>
<evidence type="ECO:0000259" key="4">
    <source>
        <dbReference type="PROSITE" id="PS50853"/>
    </source>
</evidence>
<evidence type="ECO:0000256" key="2">
    <source>
        <dbReference type="SAM" id="MobiDB-lite"/>
    </source>
</evidence>
<feature type="domain" description="Fibronectin type-III" evidence="4">
    <location>
        <begin position="825"/>
        <end position="922"/>
    </location>
</feature>
<feature type="transmembrane region" description="Helical" evidence="3">
    <location>
        <begin position="971"/>
        <end position="994"/>
    </location>
</feature>
<feature type="region of interest" description="Disordered" evidence="2">
    <location>
        <begin position="1138"/>
        <end position="1175"/>
    </location>
</feature>